<keyword evidence="2" id="KW-0963">Cytoplasm</keyword>
<dbReference type="GO" id="GO:0003700">
    <property type="term" value="F:DNA-binding transcription factor activity"/>
    <property type="evidence" value="ECO:0007669"/>
    <property type="project" value="InterPro"/>
</dbReference>
<keyword evidence="3 8" id="KW-0597">Phosphoprotein</keyword>
<dbReference type="GO" id="GO:0005737">
    <property type="term" value="C:cytoplasm"/>
    <property type="evidence" value="ECO:0007669"/>
    <property type="project" value="UniProtKB-SubCell"/>
</dbReference>
<evidence type="ECO:0000256" key="4">
    <source>
        <dbReference type="ARBA" id="ARBA00023012"/>
    </source>
</evidence>
<evidence type="ECO:0000256" key="1">
    <source>
        <dbReference type="ARBA" id="ARBA00004496"/>
    </source>
</evidence>
<dbReference type="CDD" id="cd17536">
    <property type="entry name" value="REC_YesN-like"/>
    <property type="match status" value="1"/>
</dbReference>
<evidence type="ECO:0000313" key="12">
    <source>
        <dbReference type="Proteomes" id="UP000216207"/>
    </source>
</evidence>
<evidence type="ECO:0000259" key="9">
    <source>
        <dbReference type="PROSITE" id="PS01124"/>
    </source>
</evidence>
<feature type="modified residue" description="4-aspartylphosphate" evidence="8">
    <location>
        <position position="55"/>
    </location>
</feature>
<protein>
    <recommendedName>
        <fullName evidence="13">DNA-binding response regulator</fullName>
    </recommendedName>
</protein>
<proteinExistence type="predicted"/>
<keyword evidence="5" id="KW-0805">Transcription regulation</keyword>
<feature type="domain" description="Response regulatory" evidence="10">
    <location>
        <begin position="3"/>
        <end position="120"/>
    </location>
</feature>
<dbReference type="Proteomes" id="UP000216207">
    <property type="component" value="Unassembled WGS sequence"/>
</dbReference>
<dbReference type="Pfam" id="PF12833">
    <property type="entry name" value="HTH_18"/>
    <property type="match status" value="1"/>
</dbReference>
<comment type="subcellular location">
    <subcellularLocation>
        <location evidence="1">Cytoplasm</location>
    </subcellularLocation>
</comment>
<dbReference type="AlphaFoldDB" id="A0A268NVS7"/>
<dbReference type="PANTHER" id="PTHR42713">
    <property type="entry name" value="HISTIDINE KINASE-RELATED"/>
    <property type="match status" value="1"/>
</dbReference>
<dbReference type="Gene3D" id="1.10.10.60">
    <property type="entry name" value="Homeodomain-like"/>
    <property type="match status" value="2"/>
</dbReference>
<accession>A0A268NVS7</accession>
<evidence type="ECO:0000256" key="3">
    <source>
        <dbReference type="ARBA" id="ARBA00022553"/>
    </source>
</evidence>
<evidence type="ECO:0000256" key="2">
    <source>
        <dbReference type="ARBA" id="ARBA00022490"/>
    </source>
</evidence>
<dbReference type="PROSITE" id="PS01124">
    <property type="entry name" value="HTH_ARAC_FAMILY_2"/>
    <property type="match status" value="1"/>
</dbReference>
<name>A0A268NVS7_SHOCL</name>
<evidence type="ECO:0000259" key="10">
    <source>
        <dbReference type="PROSITE" id="PS50110"/>
    </source>
</evidence>
<evidence type="ECO:0000256" key="8">
    <source>
        <dbReference type="PROSITE-ProRule" id="PRU00169"/>
    </source>
</evidence>
<dbReference type="InterPro" id="IPR009057">
    <property type="entry name" value="Homeodomain-like_sf"/>
</dbReference>
<evidence type="ECO:0008006" key="13">
    <source>
        <dbReference type="Google" id="ProtNLM"/>
    </source>
</evidence>
<dbReference type="InterPro" id="IPR051552">
    <property type="entry name" value="HptR"/>
</dbReference>
<dbReference type="Gene3D" id="3.40.50.2300">
    <property type="match status" value="1"/>
</dbReference>
<dbReference type="RefSeq" id="WP_073305422.1">
    <property type="nucleotide sequence ID" value="NZ_BOQQ01000006.1"/>
</dbReference>
<comment type="caution">
    <text evidence="11">The sequence shown here is derived from an EMBL/GenBank/DDBJ whole genome shotgun (WGS) entry which is preliminary data.</text>
</comment>
<feature type="domain" description="HTH araC/xylS-type" evidence="9">
    <location>
        <begin position="268"/>
        <end position="366"/>
    </location>
</feature>
<dbReference type="PROSITE" id="PS50110">
    <property type="entry name" value="RESPONSE_REGULATORY"/>
    <property type="match status" value="1"/>
</dbReference>
<evidence type="ECO:0000256" key="7">
    <source>
        <dbReference type="ARBA" id="ARBA00023163"/>
    </source>
</evidence>
<dbReference type="GO" id="GO:0000160">
    <property type="term" value="P:phosphorelay signal transduction system"/>
    <property type="evidence" value="ECO:0007669"/>
    <property type="project" value="UniProtKB-KW"/>
</dbReference>
<sequence length="368" mass="42231">MWKTVIIDDDEQVIEGLKGIIPWERFNMTFVGEAYDGEEGIKLIQTNQPNIVVTDIYMPVLEGLAMVKTVRDEGFAGKVVILSGFDDFEYARQALRLRVDDYLSKPASKMTIFTVFEKIVNRLTAEAEEEIKSKQLEIRLNAVAPLLDRPFEITGESLPLYETLATAVRDNDWRKAQQAARAVVSYLHDAKELERPSLLHFHANSLQALIRDAVRNRTGQHVCANRVEVAPDQLLTIKDFEAWIESQVDQACIASISEGNARHRRAVQMTIDYVHAHYNEDLVLKDIAEEVGLSRKYLGIVFQKAVGESFKSYLTRVRMEKAKQLLLEGELYIYEIADQVGYSHVHYFTRQFKRFFHASPTEFINQKE</sequence>
<evidence type="ECO:0000256" key="6">
    <source>
        <dbReference type="ARBA" id="ARBA00023125"/>
    </source>
</evidence>
<dbReference type="InterPro" id="IPR018060">
    <property type="entry name" value="HTH_AraC"/>
</dbReference>
<keyword evidence="6" id="KW-0238">DNA-binding</keyword>
<organism evidence="11 12">
    <name type="scientific">Shouchella clausii</name>
    <name type="common">Alkalihalobacillus clausii</name>
    <dbReference type="NCBI Taxonomy" id="79880"/>
    <lineage>
        <taxon>Bacteria</taxon>
        <taxon>Bacillati</taxon>
        <taxon>Bacillota</taxon>
        <taxon>Bacilli</taxon>
        <taxon>Bacillales</taxon>
        <taxon>Bacillaceae</taxon>
        <taxon>Shouchella</taxon>
    </lineage>
</organism>
<dbReference type="Pfam" id="PF00072">
    <property type="entry name" value="Response_reg"/>
    <property type="match status" value="1"/>
</dbReference>
<dbReference type="GO" id="GO:0043565">
    <property type="term" value="F:sequence-specific DNA binding"/>
    <property type="evidence" value="ECO:0007669"/>
    <property type="project" value="InterPro"/>
</dbReference>
<dbReference type="SUPFAM" id="SSF46689">
    <property type="entry name" value="Homeodomain-like"/>
    <property type="match status" value="2"/>
</dbReference>
<evidence type="ECO:0000313" key="11">
    <source>
        <dbReference type="EMBL" id="PAE87574.1"/>
    </source>
</evidence>
<dbReference type="InterPro" id="IPR011006">
    <property type="entry name" value="CheY-like_superfamily"/>
</dbReference>
<evidence type="ECO:0000256" key="5">
    <source>
        <dbReference type="ARBA" id="ARBA00023015"/>
    </source>
</evidence>
<dbReference type="EMBL" id="NPCC01000033">
    <property type="protein sequence ID" value="PAE87574.1"/>
    <property type="molecule type" value="Genomic_DNA"/>
</dbReference>
<dbReference type="InterPro" id="IPR001789">
    <property type="entry name" value="Sig_transdc_resp-reg_receiver"/>
</dbReference>
<dbReference type="SMART" id="SM00342">
    <property type="entry name" value="HTH_ARAC"/>
    <property type="match status" value="1"/>
</dbReference>
<dbReference type="SMART" id="SM00448">
    <property type="entry name" value="REC"/>
    <property type="match status" value="1"/>
</dbReference>
<dbReference type="PANTHER" id="PTHR42713:SF3">
    <property type="entry name" value="TRANSCRIPTIONAL REGULATORY PROTEIN HPTR"/>
    <property type="match status" value="1"/>
</dbReference>
<reference evidence="11 12" key="1">
    <citation type="submission" date="2017-07" db="EMBL/GenBank/DDBJ databases">
        <title>Isolation and whole genome analysis of endospore-forming bacteria from heroin.</title>
        <authorList>
            <person name="Kalinowski J."/>
            <person name="Ahrens B."/>
            <person name="Al-Dilaimi A."/>
            <person name="Winkler A."/>
            <person name="Wibberg D."/>
            <person name="Schleenbecker U."/>
            <person name="Ruckert C."/>
            <person name="Wolfel R."/>
            <person name="Grass G."/>
        </authorList>
    </citation>
    <scope>NUCLEOTIDE SEQUENCE [LARGE SCALE GENOMIC DNA]</scope>
    <source>
        <strain evidence="11 12">7539</strain>
    </source>
</reference>
<keyword evidence="7" id="KW-0804">Transcription</keyword>
<keyword evidence="4" id="KW-0902">Two-component regulatory system</keyword>
<dbReference type="SUPFAM" id="SSF52172">
    <property type="entry name" value="CheY-like"/>
    <property type="match status" value="1"/>
</dbReference>
<gene>
    <name evidence="11" type="ORF">CHH72_17810</name>
</gene>